<accession>A0A6C0ED39</accession>
<reference evidence="1" key="1">
    <citation type="journal article" date="2020" name="Nature">
        <title>Giant virus diversity and host interactions through global metagenomics.</title>
        <authorList>
            <person name="Schulz F."/>
            <person name="Roux S."/>
            <person name="Paez-Espino D."/>
            <person name="Jungbluth S."/>
            <person name="Walsh D.A."/>
            <person name="Denef V.J."/>
            <person name="McMahon K.D."/>
            <person name="Konstantinidis K.T."/>
            <person name="Eloe-Fadrosh E.A."/>
            <person name="Kyrpides N.C."/>
            <person name="Woyke T."/>
        </authorList>
    </citation>
    <scope>NUCLEOTIDE SEQUENCE</scope>
    <source>
        <strain evidence="1">GVMAG-M-3300023179-2</strain>
    </source>
</reference>
<evidence type="ECO:0008006" key="2">
    <source>
        <dbReference type="Google" id="ProtNLM"/>
    </source>
</evidence>
<dbReference type="SUPFAM" id="SSF53448">
    <property type="entry name" value="Nucleotide-diphospho-sugar transferases"/>
    <property type="match status" value="1"/>
</dbReference>
<name>A0A6C0ED39_9ZZZZ</name>
<proteinExistence type="predicted"/>
<protein>
    <recommendedName>
        <fullName evidence="2">Glycosyltransferase 2-like domain-containing protein</fullName>
    </recommendedName>
</protein>
<organism evidence="1">
    <name type="scientific">viral metagenome</name>
    <dbReference type="NCBI Taxonomy" id="1070528"/>
    <lineage>
        <taxon>unclassified sequences</taxon>
        <taxon>metagenomes</taxon>
        <taxon>organismal metagenomes</taxon>
    </lineage>
</organism>
<sequence length="330" mass="38299">MTVINGIEIDDINFKNNDIKSAINLNNPIDDILHVIIVISNPCQYAKRFILAKQFIKRFINEKNIKLYIVELAYKNQSFHITSSNNKNHLQISTDTPPLWHKENMINLGVEKLLPNDWKAFAWIDADIEFENTSWALDTLKILNGYKDVVQLFSHALDLDNNGNPMNIFSSFGHQYFHNKSYASLGKFNYWHPGFAWAMTRQAYNQIGGLYDKSILGSGDNNIAFCLIKHGIKSINASSSSGYKKSIIDYQEKFANLRLGYVPGIIKHYFHGHKKNRKYSERWNILVNNKYDPFIDVTYNKDGLLIPTNKCPQQLLNEIYIYFQERNEDD</sequence>
<dbReference type="EMBL" id="MN739799">
    <property type="protein sequence ID" value="QHT26551.1"/>
    <property type="molecule type" value="Genomic_DNA"/>
</dbReference>
<dbReference type="AlphaFoldDB" id="A0A6C0ED39"/>
<evidence type="ECO:0000313" key="1">
    <source>
        <dbReference type="EMBL" id="QHT26551.1"/>
    </source>
</evidence>
<dbReference type="InterPro" id="IPR029044">
    <property type="entry name" value="Nucleotide-diphossugar_trans"/>
</dbReference>